<dbReference type="OrthoDB" id="8377146at2"/>
<protein>
    <submittedName>
        <fullName evidence="1">Uncharacterized protein</fullName>
    </submittedName>
</protein>
<name>A0A1G7NDA1_9GAMM</name>
<proteinExistence type="predicted"/>
<dbReference type="RefSeq" id="WP_092522500.1">
    <property type="nucleotide sequence ID" value="NZ_FNCI01000001.1"/>
</dbReference>
<keyword evidence="2" id="KW-1185">Reference proteome</keyword>
<dbReference type="STRING" id="284577.SAMN05216571_101377"/>
<accession>A0A1G7NDA1</accession>
<dbReference type="Proteomes" id="UP000198641">
    <property type="component" value="Unassembled WGS sequence"/>
</dbReference>
<organism evidence="1 2">
    <name type="scientific">Onishia taeanensis</name>
    <dbReference type="NCBI Taxonomy" id="284577"/>
    <lineage>
        <taxon>Bacteria</taxon>
        <taxon>Pseudomonadati</taxon>
        <taxon>Pseudomonadota</taxon>
        <taxon>Gammaproteobacteria</taxon>
        <taxon>Oceanospirillales</taxon>
        <taxon>Halomonadaceae</taxon>
        <taxon>Onishia</taxon>
    </lineage>
</organism>
<dbReference type="EMBL" id="FNCI01000001">
    <property type="protein sequence ID" value="SDF72075.1"/>
    <property type="molecule type" value="Genomic_DNA"/>
</dbReference>
<evidence type="ECO:0000313" key="2">
    <source>
        <dbReference type="Proteomes" id="UP000198641"/>
    </source>
</evidence>
<reference evidence="1 2" key="1">
    <citation type="submission" date="2016-10" db="EMBL/GenBank/DDBJ databases">
        <authorList>
            <person name="de Groot N.N."/>
        </authorList>
    </citation>
    <scope>NUCLEOTIDE SEQUENCE [LARGE SCALE GENOMIC DNA]</scope>
    <source>
        <strain evidence="1 2">BH539</strain>
    </source>
</reference>
<sequence>MIHSIFTLYSDDIRQEVGNKLTYVGTYTGSMHVTKIPSTLSKICATVFCVHDKDQPPKEIGIEVFLGDDTIANATFSPEEMPTNGNATNDHPGVIQANFVFSPLEISEPKAIRVKVNADGEVHYGLPLNIIQADQAKP</sequence>
<dbReference type="AlphaFoldDB" id="A0A1G7NDA1"/>
<evidence type="ECO:0000313" key="1">
    <source>
        <dbReference type="EMBL" id="SDF72075.1"/>
    </source>
</evidence>
<gene>
    <name evidence="1" type="ORF">SAMN05216571_101377</name>
</gene>